<keyword evidence="1" id="KW-1133">Transmembrane helix</keyword>
<keyword evidence="3" id="KW-1185">Reference proteome</keyword>
<feature type="transmembrane region" description="Helical" evidence="1">
    <location>
        <begin position="24"/>
        <end position="42"/>
    </location>
</feature>
<feature type="transmembrane region" description="Helical" evidence="1">
    <location>
        <begin position="162"/>
        <end position="180"/>
    </location>
</feature>
<sequence>MKSPLLSAIARVLASIDAARNLRALYALLAGFCMAGLLLATAQSAFARAEETMGALWLGLGLAVAFFGVNTTGLMLMDQARGLPVRDPQGALSDALRSGHRVLLALLACLALAAAGVAALAALLWATRFPWVGAPLMAVVLPLGVLLLGGLAFVLVILVGPLAGPAVWAGRGSAGVLGFLRARLRHGLPETALLMATVYLLVALTTAAASFVVVSGGKLLAGLAILGAGIELPARQLLAGLQGLGPRTLSASGVPLEGGYLGLAALVGGGVVFALALALPTLVWLRGCCAVYLALTDDPATPTE</sequence>
<protein>
    <submittedName>
        <fullName evidence="2">Uncharacterized protein</fullName>
    </submittedName>
</protein>
<evidence type="ECO:0000313" key="2">
    <source>
        <dbReference type="EMBL" id="MFG6442838.1"/>
    </source>
</evidence>
<dbReference type="Proteomes" id="UP001606301">
    <property type="component" value="Unassembled WGS sequence"/>
</dbReference>
<feature type="transmembrane region" description="Helical" evidence="1">
    <location>
        <begin position="102"/>
        <end position="124"/>
    </location>
</feature>
<feature type="transmembrane region" description="Helical" evidence="1">
    <location>
        <begin position="259"/>
        <end position="285"/>
    </location>
</feature>
<comment type="caution">
    <text evidence="2">The sequence shown here is derived from an EMBL/GenBank/DDBJ whole genome shotgun (WGS) entry which is preliminary data.</text>
</comment>
<reference evidence="2 3" key="1">
    <citation type="submission" date="2024-08" db="EMBL/GenBank/DDBJ databases">
        <authorList>
            <person name="Lu H."/>
        </authorList>
    </citation>
    <scope>NUCLEOTIDE SEQUENCE [LARGE SCALE GENOMIC DNA]</scope>
    <source>
        <strain evidence="2 3">LKC17W</strain>
    </source>
</reference>
<accession>A0ABW7FNC2</accession>
<organism evidence="2 3">
    <name type="scientific">Pelomonas margarita</name>
    <dbReference type="NCBI Taxonomy" id="3299031"/>
    <lineage>
        <taxon>Bacteria</taxon>
        <taxon>Pseudomonadati</taxon>
        <taxon>Pseudomonadota</taxon>
        <taxon>Betaproteobacteria</taxon>
        <taxon>Burkholderiales</taxon>
        <taxon>Sphaerotilaceae</taxon>
        <taxon>Roseateles</taxon>
    </lineage>
</organism>
<feature type="transmembrane region" description="Helical" evidence="1">
    <location>
        <begin position="54"/>
        <end position="77"/>
    </location>
</feature>
<proteinExistence type="predicted"/>
<gene>
    <name evidence="2" type="ORF">ACG0Z3_19285</name>
</gene>
<name>A0ABW7FNC2_9BURK</name>
<keyword evidence="1" id="KW-0812">Transmembrane</keyword>
<evidence type="ECO:0000256" key="1">
    <source>
        <dbReference type="SAM" id="Phobius"/>
    </source>
</evidence>
<dbReference type="RefSeq" id="WP_394400494.1">
    <property type="nucleotide sequence ID" value="NZ_JBIGHW010000013.1"/>
</dbReference>
<keyword evidence="1" id="KW-0472">Membrane</keyword>
<feature type="transmembrane region" description="Helical" evidence="1">
    <location>
        <begin position="192"/>
        <end position="213"/>
    </location>
</feature>
<dbReference type="EMBL" id="JBIGHW010000013">
    <property type="protein sequence ID" value="MFG6442838.1"/>
    <property type="molecule type" value="Genomic_DNA"/>
</dbReference>
<evidence type="ECO:0000313" key="3">
    <source>
        <dbReference type="Proteomes" id="UP001606301"/>
    </source>
</evidence>
<feature type="transmembrane region" description="Helical" evidence="1">
    <location>
        <begin position="136"/>
        <end position="156"/>
    </location>
</feature>